<gene>
    <name evidence="5" type="ORF">FQP86_11980</name>
</gene>
<dbReference type="PANTHER" id="PTHR21666:SF263">
    <property type="entry name" value="MUREIN HYDROLASE ACTIVATOR NLPD"/>
    <property type="match status" value="1"/>
</dbReference>
<dbReference type="SUPFAM" id="SSF51261">
    <property type="entry name" value="Duplicated hybrid motif"/>
    <property type="match status" value="1"/>
</dbReference>
<evidence type="ECO:0000313" key="5">
    <source>
        <dbReference type="EMBL" id="TVU69320.1"/>
    </source>
</evidence>
<accession>A0A558HJM2</accession>
<reference evidence="5 6" key="1">
    <citation type="submission" date="2019-07" db="EMBL/GenBank/DDBJ databases">
        <title>Diversity of Bacteria from Kongsfjorden, Arctic.</title>
        <authorList>
            <person name="Yu Y."/>
        </authorList>
    </citation>
    <scope>NUCLEOTIDE SEQUENCE [LARGE SCALE GENOMIC DNA]</scope>
    <source>
        <strain evidence="5 6">SM1923</strain>
    </source>
</reference>
<evidence type="ECO:0000256" key="2">
    <source>
        <dbReference type="SAM" id="MobiDB-lite"/>
    </source>
</evidence>
<keyword evidence="3" id="KW-0732">Signal</keyword>
<dbReference type="CDD" id="cd00118">
    <property type="entry name" value="LysM"/>
    <property type="match status" value="1"/>
</dbReference>
<dbReference type="InterPro" id="IPR018392">
    <property type="entry name" value="LysM"/>
</dbReference>
<dbReference type="Gene3D" id="2.70.70.10">
    <property type="entry name" value="Glucose Permease (Domain IIA)"/>
    <property type="match status" value="1"/>
</dbReference>
<dbReference type="CDD" id="cd12797">
    <property type="entry name" value="M23_peptidase"/>
    <property type="match status" value="1"/>
</dbReference>
<feature type="domain" description="LysM" evidence="4">
    <location>
        <begin position="42"/>
        <end position="86"/>
    </location>
</feature>
<name>A0A558HJM2_9GAMM</name>
<evidence type="ECO:0000256" key="3">
    <source>
        <dbReference type="SAM" id="SignalP"/>
    </source>
</evidence>
<feature type="signal peptide" evidence="3">
    <location>
        <begin position="1"/>
        <end position="18"/>
    </location>
</feature>
<protein>
    <submittedName>
        <fullName evidence="5">Peptidoglycan DD-metalloendopeptidase family protein</fullName>
    </submittedName>
</protein>
<organism evidence="5 6">
    <name type="scientific">Cobetia crustatorum</name>
    <dbReference type="NCBI Taxonomy" id="553385"/>
    <lineage>
        <taxon>Bacteria</taxon>
        <taxon>Pseudomonadati</taxon>
        <taxon>Pseudomonadota</taxon>
        <taxon>Gammaproteobacteria</taxon>
        <taxon>Oceanospirillales</taxon>
        <taxon>Halomonadaceae</taxon>
        <taxon>Cobetia</taxon>
    </lineage>
</organism>
<dbReference type="SMART" id="SM00257">
    <property type="entry name" value="LysM"/>
    <property type="match status" value="1"/>
</dbReference>
<comment type="caution">
    <text evidence="5">The sequence shown here is derived from an EMBL/GenBank/DDBJ whole genome shotgun (WGS) entry which is preliminary data.</text>
</comment>
<evidence type="ECO:0000256" key="1">
    <source>
        <dbReference type="ARBA" id="ARBA00038420"/>
    </source>
</evidence>
<dbReference type="GO" id="GO:0009279">
    <property type="term" value="C:cell outer membrane"/>
    <property type="evidence" value="ECO:0007669"/>
    <property type="project" value="TreeGrafter"/>
</dbReference>
<feature type="region of interest" description="Disordered" evidence="2">
    <location>
        <begin position="183"/>
        <end position="204"/>
    </location>
</feature>
<comment type="similarity">
    <text evidence="1">Belongs to the E.coli NlpD/Haemophilus LppB family.</text>
</comment>
<dbReference type="Pfam" id="PF01476">
    <property type="entry name" value="LysM"/>
    <property type="match status" value="1"/>
</dbReference>
<dbReference type="EMBL" id="VNFH01000008">
    <property type="protein sequence ID" value="TVU69320.1"/>
    <property type="molecule type" value="Genomic_DNA"/>
</dbReference>
<dbReference type="GO" id="GO:0032153">
    <property type="term" value="C:cell division site"/>
    <property type="evidence" value="ECO:0007669"/>
    <property type="project" value="TreeGrafter"/>
</dbReference>
<feature type="chain" id="PRO_5021805684" evidence="3">
    <location>
        <begin position="19"/>
        <end position="417"/>
    </location>
</feature>
<dbReference type="SUPFAM" id="SSF54106">
    <property type="entry name" value="LysM domain"/>
    <property type="match status" value="1"/>
</dbReference>
<dbReference type="InterPro" id="IPR050570">
    <property type="entry name" value="Cell_wall_metabolism_enzyme"/>
</dbReference>
<dbReference type="PANTHER" id="PTHR21666">
    <property type="entry name" value="PEPTIDASE-RELATED"/>
    <property type="match status" value="1"/>
</dbReference>
<dbReference type="PROSITE" id="PS51782">
    <property type="entry name" value="LYSM"/>
    <property type="match status" value="1"/>
</dbReference>
<dbReference type="InterPro" id="IPR011055">
    <property type="entry name" value="Dup_hybrid_motif"/>
</dbReference>
<dbReference type="Gene3D" id="3.10.350.10">
    <property type="entry name" value="LysM domain"/>
    <property type="match status" value="1"/>
</dbReference>
<dbReference type="Pfam" id="PF01551">
    <property type="entry name" value="Peptidase_M23"/>
    <property type="match status" value="1"/>
</dbReference>
<feature type="compositionally biased region" description="Polar residues" evidence="2">
    <location>
        <begin position="139"/>
        <end position="152"/>
    </location>
</feature>
<keyword evidence="6" id="KW-1185">Reference proteome</keyword>
<dbReference type="OrthoDB" id="9795421at2"/>
<dbReference type="PROSITE" id="PS51257">
    <property type="entry name" value="PROKAR_LIPOPROTEIN"/>
    <property type="match status" value="1"/>
</dbReference>
<evidence type="ECO:0000259" key="4">
    <source>
        <dbReference type="PROSITE" id="PS51782"/>
    </source>
</evidence>
<dbReference type="AlphaFoldDB" id="A0A558HJM2"/>
<dbReference type="GO" id="GO:0004222">
    <property type="term" value="F:metalloendopeptidase activity"/>
    <property type="evidence" value="ECO:0007669"/>
    <property type="project" value="TreeGrafter"/>
</dbReference>
<dbReference type="InterPro" id="IPR036779">
    <property type="entry name" value="LysM_dom_sf"/>
</dbReference>
<dbReference type="Proteomes" id="UP000319941">
    <property type="component" value="Unassembled WGS sequence"/>
</dbReference>
<feature type="region of interest" description="Disordered" evidence="2">
    <location>
        <begin position="139"/>
        <end position="159"/>
    </location>
</feature>
<dbReference type="STRING" id="553385.GCA_000591415_00814"/>
<evidence type="ECO:0000313" key="6">
    <source>
        <dbReference type="Proteomes" id="UP000319941"/>
    </source>
</evidence>
<dbReference type="InterPro" id="IPR016047">
    <property type="entry name" value="M23ase_b-sheet_dom"/>
</dbReference>
<sequence>MNKGIRLTLAGLALGALAACSTATTRPQVQDLTGGNARITSNTYSVQRGDTLYGIAWQSGQDFRDVARMNGLNPPYTLQPGQTLRLDPKAQLPANASGTSTANVAAGTGVVATGLGSGDNGNITGTEVPDWLAPDESAIAQQKQRSGQAQSLTTGAGGVSSAATGAAAAAGTAPGPIYQEGSEEALAETARTANESVSQASSTASNTVAANTAAADSAASNVSNSAGSSAAVAQAAARKAAQEKTDQAAASAQAAREKAAASVKNTDDTVEKGTNVAGATPKAVPAKKTYVPVKNVNWQWPTQGEIIGKFGESKSVTGGIDIAGQKGQPVKAAGPGIVVYAGSGVRGYGNLIILKHNNRYLSAYAHNDSLRVSENDVVEAGQVIATLGATDAERAQLHFEIREDGQPKDPLKFLPNR</sequence>
<proteinExistence type="inferred from homology"/>